<dbReference type="InterPro" id="IPR023393">
    <property type="entry name" value="START-like_dom_sf"/>
</dbReference>
<comment type="caution">
    <text evidence="1">The sequence shown here is derived from an EMBL/GenBank/DDBJ whole genome shotgun (WGS) entry which is preliminary data.</text>
</comment>
<gene>
    <name evidence="1" type="ORF">GCM10011354_30130</name>
</gene>
<keyword evidence="2" id="KW-1185">Reference proteome</keyword>
<dbReference type="RefSeq" id="WP_205745257.1">
    <property type="nucleotide sequence ID" value="NZ_BMHA01000012.1"/>
</dbReference>
<evidence type="ECO:0000313" key="2">
    <source>
        <dbReference type="Proteomes" id="UP000650511"/>
    </source>
</evidence>
<reference evidence="1" key="1">
    <citation type="journal article" date="2014" name="Int. J. Syst. Evol. Microbiol.">
        <title>Complete genome sequence of Corynebacterium casei LMG S-19264T (=DSM 44701T), isolated from a smear-ripened cheese.</title>
        <authorList>
            <consortium name="US DOE Joint Genome Institute (JGI-PGF)"/>
            <person name="Walter F."/>
            <person name="Albersmeier A."/>
            <person name="Kalinowski J."/>
            <person name="Ruckert C."/>
        </authorList>
    </citation>
    <scope>NUCLEOTIDE SEQUENCE</scope>
    <source>
        <strain evidence="1">CGMCC 1.14988</strain>
    </source>
</reference>
<dbReference type="InterPro" id="IPR019587">
    <property type="entry name" value="Polyketide_cyclase/dehydratase"/>
</dbReference>
<dbReference type="SUPFAM" id="SSF55961">
    <property type="entry name" value="Bet v1-like"/>
    <property type="match status" value="1"/>
</dbReference>
<dbReference type="EMBL" id="BMHA01000012">
    <property type="protein sequence ID" value="GGI08645.1"/>
    <property type="molecule type" value="Genomic_DNA"/>
</dbReference>
<accession>A0A8J3AG80</accession>
<evidence type="ECO:0000313" key="1">
    <source>
        <dbReference type="EMBL" id="GGI08645.1"/>
    </source>
</evidence>
<proteinExistence type="predicted"/>
<dbReference type="Gene3D" id="3.30.530.20">
    <property type="match status" value="1"/>
</dbReference>
<dbReference type="Proteomes" id="UP000650511">
    <property type="component" value="Unassembled WGS sequence"/>
</dbReference>
<protein>
    <recommendedName>
        <fullName evidence="3">Polyketide cyclase / dehydrase and lipid transport</fullName>
    </recommendedName>
</protein>
<sequence length="127" mass="14153">MLRHLEVGRVMPGAPERAWRLLTDTRTWPDWGPTIRGVEVAEPRIGPDTTGRVRTLAGVALPFRVTDFAEGVRWRWRVAGVPATGHRVEAHPEGCRVVFEVPVLAAAYTVVCRVALHRIEQWLADGA</sequence>
<reference evidence="1" key="2">
    <citation type="submission" date="2020-09" db="EMBL/GenBank/DDBJ databases">
        <authorList>
            <person name="Sun Q."/>
            <person name="Zhou Y."/>
        </authorList>
    </citation>
    <scope>NUCLEOTIDE SEQUENCE</scope>
    <source>
        <strain evidence="1">CGMCC 1.14988</strain>
    </source>
</reference>
<name>A0A8J3AG80_9ACTN</name>
<dbReference type="AlphaFoldDB" id="A0A8J3AG80"/>
<evidence type="ECO:0008006" key="3">
    <source>
        <dbReference type="Google" id="ProtNLM"/>
    </source>
</evidence>
<dbReference type="Pfam" id="PF10604">
    <property type="entry name" value="Polyketide_cyc2"/>
    <property type="match status" value="1"/>
</dbReference>
<organism evidence="1 2">
    <name type="scientific">Egicoccus halophilus</name>
    <dbReference type="NCBI Taxonomy" id="1670830"/>
    <lineage>
        <taxon>Bacteria</taxon>
        <taxon>Bacillati</taxon>
        <taxon>Actinomycetota</taxon>
        <taxon>Nitriliruptoria</taxon>
        <taxon>Egicoccales</taxon>
        <taxon>Egicoccaceae</taxon>
        <taxon>Egicoccus</taxon>
    </lineage>
</organism>